<reference evidence="4" key="4">
    <citation type="journal article" date="2016" name="Gigascience">
        <title>De novo construction of an expanded transcriptome assembly for the western tarnished plant bug, Lygus hesperus.</title>
        <authorList>
            <person name="Tassone E.E."/>
            <person name="Geib S.M."/>
            <person name="Hall B."/>
            <person name="Fabrick J.A."/>
            <person name="Brent C.S."/>
            <person name="Hull J.J."/>
        </authorList>
    </citation>
    <scope>NUCLEOTIDE SEQUENCE</scope>
</reference>
<dbReference type="EMBL" id="GBRD01014665">
    <property type="protein sequence ID" value="JAG51161.1"/>
    <property type="molecule type" value="Transcribed_RNA"/>
</dbReference>
<protein>
    <submittedName>
        <fullName evidence="2">NAD(P)H-quinone oxidoreductase subunit 5, organellar chromatophore 1</fullName>
    </submittedName>
</protein>
<evidence type="ECO:0000313" key="2">
    <source>
        <dbReference type="EMBL" id="JAG03359.1"/>
    </source>
</evidence>
<gene>
    <name evidence="2" type="primary">ndhF1</name>
    <name evidence="2" type="ORF">CM83_50561</name>
    <name evidence="4" type="ORF">g.69417</name>
</gene>
<reference evidence="3" key="3">
    <citation type="submission" date="2014-09" db="EMBL/GenBank/DDBJ databases">
        <authorList>
            <person name="Magalhaes I.L.F."/>
            <person name="Oliveira U."/>
            <person name="Santos F.R."/>
            <person name="Vidigal T.H.D.A."/>
            <person name="Brescovit A.D."/>
            <person name="Santos A.J."/>
        </authorList>
    </citation>
    <scope>NUCLEOTIDE SEQUENCE</scope>
</reference>
<sequence>MCSRSWFPKYVLFLVFFNRYALPEELLDHSIKSVIENGWREHEIVYEHLGNRLLRNHETPPTNATGATFEIEKPQVLSIGTLKLDNQVEQYNFNKLRASGFHLKQENATVEYHYRYRVAKNGLAEGKLIAEALETIYDVTLTSKRLDNETCRTGLELLTVIKQVPLLVEVKGQKTTDAMKLAHSINRWFLNEVNNFLYINVYRSIADSVMKNNPQLC</sequence>
<name>A0A0A9W6D6_LYGHE</name>
<evidence type="ECO:0000256" key="1">
    <source>
        <dbReference type="SAM" id="SignalP"/>
    </source>
</evidence>
<feature type="signal peptide" evidence="1">
    <location>
        <begin position="1"/>
        <end position="23"/>
    </location>
</feature>
<reference evidence="2" key="1">
    <citation type="journal article" date="2014" name="PLoS ONE">
        <title>Transcriptome-Based Identification of ABC Transporters in the Western Tarnished Plant Bug Lygus hesperus.</title>
        <authorList>
            <person name="Hull J.J."/>
            <person name="Chaney K."/>
            <person name="Geib S.M."/>
            <person name="Fabrick J.A."/>
            <person name="Brent C.S."/>
            <person name="Walsh D."/>
            <person name="Lavine L.C."/>
        </authorList>
    </citation>
    <scope>NUCLEOTIDE SEQUENCE</scope>
</reference>
<evidence type="ECO:0000313" key="3">
    <source>
        <dbReference type="EMBL" id="JAG51161.1"/>
    </source>
</evidence>
<dbReference type="AlphaFoldDB" id="A0A0A9W6D6"/>
<reference evidence="2" key="2">
    <citation type="submission" date="2014-07" db="EMBL/GenBank/DDBJ databases">
        <authorList>
            <person name="Hull J."/>
        </authorList>
    </citation>
    <scope>NUCLEOTIDE SEQUENCE</scope>
</reference>
<organism evidence="2">
    <name type="scientific">Lygus hesperus</name>
    <name type="common">Western plant bug</name>
    <dbReference type="NCBI Taxonomy" id="30085"/>
    <lineage>
        <taxon>Eukaryota</taxon>
        <taxon>Metazoa</taxon>
        <taxon>Ecdysozoa</taxon>
        <taxon>Arthropoda</taxon>
        <taxon>Hexapoda</taxon>
        <taxon>Insecta</taxon>
        <taxon>Pterygota</taxon>
        <taxon>Neoptera</taxon>
        <taxon>Paraneoptera</taxon>
        <taxon>Hemiptera</taxon>
        <taxon>Heteroptera</taxon>
        <taxon>Panheteroptera</taxon>
        <taxon>Cimicomorpha</taxon>
        <taxon>Miridae</taxon>
        <taxon>Mirini</taxon>
        <taxon>Lygus</taxon>
    </lineage>
</organism>
<accession>A0A0A9W6D6</accession>
<proteinExistence type="predicted"/>
<keyword evidence="1" id="KW-0732">Signal</keyword>
<feature type="chain" id="PRO_5015033609" evidence="1">
    <location>
        <begin position="24"/>
        <end position="217"/>
    </location>
</feature>
<dbReference type="EMBL" id="GBHO01040245">
    <property type="protein sequence ID" value="JAG03359.1"/>
    <property type="molecule type" value="Transcribed_RNA"/>
</dbReference>
<evidence type="ECO:0000313" key="4">
    <source>
        <dbReference type="EMBL" id="JAQ13143.1"/>
    </source>
</evidence>
<dbReference type="EMBL" id="GDHC01005486">
    <property type="protein sequence ID" value="JAQ13143.1"/>
    <property type="molecule type" value="Transcribed_RNA"/>
</dbReference>